<protein>
    <recommendedName>
        <fullName evidence="5">Tetratricopeptide repeat protein 29</fullName>
    </recommendedName>
</protein>
<keyword evidence="2" id="KW-0963">Cytoplasm</keyword>
<dbReference type="SMART" id="SM00028">
    <property type="entry name" value="TPR"/>
    <property type="match status" value="4"/>
</dbReference>
<dbReference type="EMBL" id="UYJE01002581">
    <property type="protein sequence ID" value="VDI12079.1"/>
    <property type="molecule type" value="Genomic_DNA"/>
</dbReference>
<evidence type="ECO:0000313" key="10">
    <source>
        <dbReference type="Proteomes" id="UP000596742"/>
    </source>
</evidence>
<feature type="compositionally biased region" description="Basic and acidic residues" evidence="8">
    <location>
        <begin position="629"/>
        <end position="645"/>
    </location>
</feature>
<dbReference type="Pfam" id="PF13424">
    <property type="entry name" value="TPR_12"/>
    <property type="match status" value="1"/>
</dbReference>
<feature type="repeat" description="TPR" evidence="7">
    <location>
        <begin position="545"/>
        <end position="578"/>
    </location>
</feature>
<dbReference type="PANTHER" id="PTHR46630:SF1">
    <property type="entry name" value="TETRATRICOPEPTIDE REPEAT PROTEIN 29"/>
    <property type="match status" value="1"/>
</dbReference>
<dbReference type="InterPro" id="IPR019734">
    <property type="entry name" value="TPR_rpt"/>
</dbReference>
<organism evidence="9 10">
    <name type="scientific">Mytilus galloprovincialis</name>
    <name type="common">Mediterranean mussel</name>
    <dbReference type="NCBI Taxonomy" id="29158"/>
    <lineage>
        <taxon>Eukaryota</taxon>
        <taxon>Metazoa</taxon>
        <taxon>Spiralia</taxon>
        <taxon>Lophotrochozoa</taxon>
        <taxon>Mollusca</taxon>
        <taxon>Bivalvia</taxon>
        <taxon>Autobranchia</taxon>
        <taxon>Pteriomorphia</taxon>
        <taxon>Mytilida</taxon>
        <taxon>Mytiloidea</taxon>
        <taxon>Mytilidae</taxon>
        <taxon>Mytilinae</taxon>
        <taxon>Mytilus</taxon>
    </lineage>
</organism>
<dbReference type="InterPro" id="IPR051476">
    <property type="entry name" value="Bac_ResReg_Asp_Phosphatase"/>
</dbReference>
<feature type="compositionally biased region" description="Acidic residues" evidence="8">
    <location>
        <begin position="657"/>
        <end position="669"/>
    </location>
</feature>
<dbReference type="SUPFAM" id="SSF48452">
    <property type="entry name" value="TPR-like"/>
    <property type="match status" value="1"/>
</dbReference>
<proteinExistence type="predicted"/>
<evidence type="ECO:0000256" key="8">
    <source>
        <dbReference type="SAM" id="MobiDB-lite"/>
    </source>
</evidence>
<reference evidence="9" key="1">
    <citation type="submission" date="2018-11" db="EMBL/GenBank/DDBJ databases">
        <authorList>
            <person name="Alioto T."/>
            <person name="Alioto T."/>
        </authorList>
    </citation>
    <scope>NUCLEOTIDE SEQUENCE</scope>
</reference>
<dbReference type="PANTHER" id="PTHR46630">
    <property type="entry name" value="TETRATRICOPEPTIDE REPEAT PROTEIN 29"/>
    <property type="match status" value="1"/>
</dbReference>
<feature type="compositionally biased region" description="Low complexity" evidence="8">
    <location>
        <begin position="681"/>
        <end position="691"/>
    </location>
</feature>
<dbReference type="PROSITE" id="PS50005">
    <property type="entry name" value="TPR"/>
    <property type="match status" value="1"/>
</dbReference>
<evidence type="ECO:0000256" key="7">
    <source>
        <dbReference type="PROSITE-ProRule" id="PRU00339"/>
    </source>
</evidence>
<gene>
    <name evidence="9" type="ORF">MGAL_10B037325</name>
</gene>
<sequence length="691" mass="78917">MTKLSQCYENVTDSCPEYRGDGPQLMDKTAYQSFLIGTCVQQYVFEEGLLCIGNKLPDMTTYINQNCLSSQFYYDTIWDAYVEMGDWNWQRFCSLVIQGIECSVNKTTEYGCSDEFLDFLIHSSYVRLPIECRELNSTKLKWLDIYQEIPDSLPERPVNNSSNEKCDFFFFLVYIGEGTVNMAATLPPINNRGQNGVGNRNVFMPTPPRGPPSGRLQPIKVPGKAERDLFFKQEKLRQQQPELSKKQTTRYRNSYKHNLCLDMLQDGYHKSFSELFALIKQQEEERQRQGEESLMWTMVMLKDQHEKLDMLKQHLCKAEEAERKGDFGEVYRSRYELARYFQSGGDKWLADHFFTTCLQTSAQVKGDNGKTQAQGYLNVGLALEEQGDVLSAAEHFEAYYKLSVDHREWIQADNLTFHTDACINLWRIYSSIAASIEEEDPQESLDYLIKALKLATESQDKELQGIASYRLGHAYEQNGDGETALLHLNEYLKICTAESDSEGIGKACDAIAKAYAKQGKVEESITYLKKFVEVAEKSGEEVALSKACHNLGNIFNSLGRYSEATEYFSKSYNLSRSLGDKEAISTNRVQFGIAMAHKMMKGLDSHTVMGTRPALERLIEWKNARVDEFEKPFPEPKKEEPKPREPTPPPPQSQVTEETEQEPQEEEKVDDTKTKSEVTDDTSSVTETTAS</sequence>
<dbReference type="GO" id="GO:0005737">
    <property type="term" value="C:cytoplasm"/>
    <property type="evidence" value="ECO:0007669"/>
    <property type="project" value="UniProtKB-SubCell"/>
</dbReference>
<dbReference type="InterPro" id="IPR011990">
    <property type="entry name" value="TPR-like_helical_dom_sf"/>
</dbReference>
<accession>A0A8B6CZ75</accession>
<dbReference type="OrthoDB" id="626167at2759"/>
<evidence type="ECO:0000256" key="5">
    <source>
        <dbReference type="ARBA" id="ARBA00040665"/>
    </source>
</evidence>
<comment type="subcellular location">
    <subcellularLocation>
        <location evidence="1">Cytoplasm</location>
    </subcellularLocation>
</comment>
<dbReference type="GO" id="GO:0003341">
    <property type="term" value="P:cilium movement"/>
    <property type="evidence" value="ECO:0007669"/>
    <property type="project" value="TreeGrafter"/>
</dbReference>
<dbReference type="Proteomes" id="UP000596742">
    <property type="component" value="Unassembled WGS sequence"/>
</dbReference>
<keyword evidence="4 7" id="KW-0802">TPR repeat</keyword>
<dbReference type="Gene3D" id="1.25.40.10">
    <property type="entry name" value="Tetratricopeptide repeat domain"/>
    <property type="match status" value="1"/>
</dbReference>
<comment type="caution">
    <text evidence="9">The sequence shown here is derived from an EMBL/GenBank/DDBJ whole genome shotgun (WGS) entry which is preliminary data.</text>
</comment>
<keyword evidence="3" id="KW-0677">Repeat</keyword>
<evidence type="ECO:0000256" key="4">
    <source>
        <dbReference type="ARBA" id="ARBA00022803"/>
    </source>
</evidence>
<evidence type="ECO:0000256" key="6">
    <source>
        <dbReference type="ARBA" id="ARBA00044739"/>
    </source>
</evidence>
<feature type="region of interest" description="Disordered" evidence="8">
    <location>
        <begin position="629"/>
        <end position="691"/>
    </location>
</feature>
<evidence type="ECO:0000313" key="9">
    <source>
        <dbReference type="EMBL" id="VDI12079.1"/>
    </source>
</evidence>
<evidence type="ECO:0000256" key="1">
    <source>
        <dbReference type="ARBA" id="ARBA00004496"/>
    </source>
</evidence>
<keyword evidence="10" id="KW-1185">Reference proteome</keyword>
<comment type="function">
    <text evidence="6">Axonemal protein which is implicated in axonemal and/or peri-axonemal structure assembly and regulates flagellum assembly and beating and therefore sperm motility.</text>
</comment>
<evidence type="ECO:0000256" key="2">
    <source>
        <dbReference type="ARBA" id="ARBA00022490"/>
    </source>
</evidence>
<name>A0A8B6CZ75_MYTGA</name>
<dbReference type="GO" id="GO:0005929">
    <property type="term" value="C:cilium"/>
    <property type="evidence" value="ECO:0007669"/>
    <property type="project" value="TreeGrafter"/>
</dbReference>
<evidence type="ECO:0000256" key="3">
    <source>
        <dbReference type="ARBA" id="ARBA00022737"/>
    </source>
</evidence>
<dbReference type="AlphaFoldDB" id="A0A8B6CZ75"/>